<dbReference type="PANTHER" id="PTHR11709">
    <property type="entry name" value="MULTI-COPPER OXIDASE"/>
    <property type="match status" value="1"/>
</dbReference>
<keyword evidence="3" id="KW-1133">Transmembrane helix</keyword>
<dbReference type="PROSITE" id="PS00080">
    <property type="entry name" value="MULTICOPPER_OXIDASE2"/>
    <property type="match status" value="1"/>
</dbReference>
<dbReference type="SUPFAM" id="SSF49503">
    <property type="entry name" value="Cupredoxins"/>
    <property type="match status" value="3"/>
</dbReference>
<evidence type="ECO:0000256" key="1">
    <source>
        <dbReference type="ARBA" id="ARBA00022723"/>
    </source>
</evidence>
<evidence type="ECO:0000259" key="5">
    <source>
        <dbReference type="Pfam" id="PF07732"/>
    </source>
</evidence>
<dbReference type="InterPro" id="IPR011707">
    <property type="entry name" value="Cu-oxidase-like_N"/>
</dbReference>
<feature type="domain" description="Plastocyanin-like" evidence="4">
    <location>
        <begin position="585"/>
        <end position="685"/>
    </location>
</feature>
<protein>
    <submittedName>
        <fullName evidence="6">FtsP/CotA-like multicopper oxidase with cupredoxin domain</fullName>
    </submittedName>
</protein>
<dbReference type="Gene3D" id="2.60.40.420">
    <property type="entry name" value="Cupredoxins - blue copper proteins"/>
    <property type="match status" value="3"/>
</dbReference>
<proteinExistence type="predicted"/>
<feature type="transmembrane region" description="Helical" evidence="3">
    <location>
        <begin position="156"/>
        <end position="176"/>
    </location>
</feature>
<evidence type="ECO:0000259" key="4">
    <source>
        <dbReference type="Pfam" id="PF07731"/>
    </source>
</evidence>
<dbReference type="InterPro" id="IPR002355">
    <property type="entry name" value="Cu_oxidase_Cu_BS"/>
</dbReference>
<accession>A0AAW8FFK0</accession>
<feature type="domain" description="Plastocyanin-like" evidence="5">
    <location>
        <begin position="287"/>
        <end position="399"/>
    </location>
</feature>
<dbReference type="CDD" id="cd04202">
    <property type="entry name" value="CuRO_D2_2dMcoN_like"/>
    <property type="match status" value="1"/>
</dbReference>
<evidence type="ECO:0000256" key="3">
    <source>
        <dbReference type="SAM" id="Phobius"/>
    </source>
</evidence>
<organism evidence="6 7">
    <name type="scientific">Streptomyces canus</name>
    <dbReference type="NCBI Taxonomy" id="58343"/>
    <lineage>
        <taxon>Bacteria</taxon>
        <taxon>Bacillati</taxon>
        <taxon>Actinomycetota</taxon>
        <taxon>Actinomycetes</taxon>
        <taxon>Kitasatosporales</taxon>
        <taxon>Streptomycetaceae</taxon>
        <taxon>Streptomyces</taxon>
        <taxon>Streptomyces aurantiacus group</taxon>
    </lineage>
</organism>
<dbReference type="GO" id="GO:0016491">
    <property type="term" value="F:oxidoreductase activity"/>
    <property type="evidence" value="ECO:0007669"/>
    <property type="project" value="UniProtKB-KW"/>
</dbReference>
<comment type="caution">
    <text evidence="6">The sequence shown here is derived from an EMBL/GenBank/DDBJ whole genome shotgun (WGS) entry which is preliminary data.</text>
</comment>
<keyword evidence="1" id="KW-0479">Metal-binding</keyword>
<name>A0AAW8FFK0_9ACTN</name>
<dbReference type="GO" id="GO:0005507">
    <property type="term" value="F:copper ion binding"/>
    <property type="evidence" value="ECO:0007669"/>
    <property type="project" value="InterPro"/>
</dbReference>
<evidence type="ECO:0000313" key="6">
    <source>
        <dbReference type="EMBL" id="MDQ0908912.1"/>
    </source>
</evidence>
<dbReference type="InterPro" id="IPR011706">
    <property type="entry name" value="Cu-oxidase_C"/>
</dbReference>
<dbReference type="Pfam" id="PF07731">
    <property type="entry name" value="Cu-oxidase_2"/>
    <property type="match status" value="1"/>
</dbReference>
<evidence type="ECO:0000313" key="7">
    <source>
        <dbReference type="Proteomes" id="UP001234216"/>
    </source>
</evidence>
<evidence type="ECO:0000256" key="2">
    <source>
        <dbReference type="ARBA" id="ARBA00023002"/>
    </source>
</evidence>
<feature type="transmembrane region" description="Helical" evidence="3">
    <location>
        <begin position="79"/>
        <end position="101"/>
    </location>
</feature>
<feature type="transmembrane region" description="Helical" evidence="3">
    <location>
        <begin position="199"/>
        <end position="220"/>
    </location>
</feature>
<dbReference type="Proteomes" id="UP001234216">
    <property type="component" value="Unassembled WGS sequence"/>
</dbReference>
<keyword evidence="3" id="KW-0472">Membrane</keyword>
<dbReference type="EMBL" id="JAUSZV010000005">
    <property type="protein sequence ID" value="MDQ0908912.1"/>
    <property type="molecule type" value="Genomic_DNA"/>
</dbReference>
<dbReference type="InterPro" id="IPR008972">
    <property type="entry name" value="Cupredoxin"/>
</dbReference>
<feature type="transmembrane region" description="Helical" evidence="3">
    <location>
        <begin position="49"/>
        <end position="67"/>
    </location>
</feature>
<keyword evidence="3" id="KW-0812">Transmembrane</keyword>
<dbReference type="Pfam" id="PF07732">
    <property type="entry name" value="Cu-oxidase_3"/>
    <property type="match status" value="1"/>
</dbReference>
<reference evidence="6" key="1">
    <citation type="submission" date="2023-07" db="EMBL/GenBank/DDBJ databases">
        <title>Comparative genomics of wheat-associated soil bacteria to identify genetic determinants of phenazine resistance.</title>
        <authorList>
            <person name="Mouncey N."/>
        </authorList>
    </citation>
    <scope>NUCLEOTIDE SEQUENCE</scope>
    <source>
        <strain evidence="6">V4I22</strain>
    </source>
</reference>
<sequence length="704" mass="76246">MFEQLENMDEVAAMLLVLLWGIAGYRVGRLVFRPSRQKLRKSARRSLRFIWFCALAVAGRLAVAGYMTSYGWDYGSNRMILAVPLLVLPFAATLALSVPALRAIAAAEPGDPDAPTTPGQRSAAAAPRLVIPVQTTAIGTLLGLYVVFVARPVPPYTRYLIGLWGVLAVGTAVLSLRQRMRQAAQGAGAARRPRLWARMVRFVGTVAAVALGLSGTLSYAQSASRLPGKLAMDSSPMDWGGGPKAMAGMAMDHSGKSVRTTSVTNLTGDISGTPDESFTLTAKDSTIRLASGKIIHGMAFNGRTPGPELRVHEGDLVQVKLVNHLAGRRAGVTLHWHGLDVPNAEDGVAGVTQNAVQPGHTFTYRFRPHQVGTFWYHSHQDSFEEVTHGLYGALVVLPRSGRPQGLDMTVLAHLWPTANGVRTAALGTSDRLQRRTVAPGTRVRLRLVNTSSLESGETEPTSFTLTGAPFMVSAIDGTDLNKPTPLRQARLLIGEGGRDDLTFTMPDHPVRLSDLQGSASDLVLRPGGTGDGTRGSMNWPAFDPAAYGSPASTPFGPHSHFDRKFKLIIDDRPGYYDGKFYFLPTINGKSFPHIPMLMVRKGDLVEQTFVNRGHAGHPMHLHGHHALVLAHNGKPVTGSPWWTDTLYIQPGESYQIAFRADNPGIWMDHCHNLEHATMGMVMHLAYEGVSSPFDIGRDTGNKPE</sequence>
<keyword evidence="2" id="KW-0560">Oxidoreductase</keyword>
<gene>
    <name evidence="6" type="ORF">QFZ22_004897</name>
</gene>
<feature type="transmembrane region" description="Helical" evidence="3">
    <location>
        <begin position="12"/>
        <end position="28"/>
    </location>
</feature>
<dbReference type="AlphaFoldDB" id="A0AAW8FFK0"/>
<dbReference type="InterPro" id="IPR045087">
    <property type="entry name" value="Cu-oxidase_fam"/>
</dbReference>
<feature type="transmembrane region" description="Helical" evidence="3">
    <location>
        <begin position="129"/>
        <end position="150"/>
    </location>
</feature>